<protein>
    <recommendedName>
        <fullName evidence="3">DUF4276 family protein</fullName>
    </recommendedName>
</protein>
<keyword evidence="2" id="KW-1185">Reference proteome</keyword>
<name>A0ABU5EYC3_9BACT</name>
<proteinExistence type="predicted"/>
<dbReference type="EMBL" id="JAXBLV010000110">
    <property type="protein sequence ID" value="MDY3559457.1"/>
    <property type="molecule type" value="Genomic_DNA"/>
</dbReference>
<reference evidence="2" key="1">
    <citation type="journal article" date="2023" name="Mar. Drugs">
        <title>Gemmata algarum, a Novel Planctomycete Isolated from an Algal Mat, Displays Antimicrobial Activity.</title>
        <authorList>
            <person name="Kumar G."/>
            <person name="Kallscheuer N."/>
            <person name="Kashif M."/>
            <person name="Ahamad S."/>
            <person name="Jagadeeshwari U."/>
            <person name="Pannikurungottu S."/>
            <person name="Haufschild T."/>
            <person name="Kabuu M."/>
            <person name="Sasikala C."/>
            <person name="Jogler C."/>
            <person name="Ramana C."/>
        </authorList>
    </citation>
    <scope>NUCLEOTIDE SEQUENCE [LARGE SCALE GENOMIC DNA]</scope>
    <source>
        <strain evidence="2">JC673</strain>
    </source>
</reference>
<gene>
    <name evidence="1" type="ORF">R5W23_000450</name>
</gene>
<dbReference type="RefSeq" id="WP_320686214.1">
    <property type="nucleotide sequence ID" value="NZ_JAXBLV010000110.1"/>
</dbReference>
<organism evidence="1 2">
    <name type="scientific">Gemmata algarum</name>
    <dbReference type="NCBI Taxonomy" id="2975278"/>
    <lineage>
        <taxon>Bacteria</taxon>
        <taxon>Pseudomonadati</taxon>
        <taxon>Planctomycetota</taxon>
        <taxon>Planctomycetia</taxon>
        <taxon>Gemmatales</taxon>
        <taxon>Gemmataceae</taxon>
        <taxon>Gemmata</taxon>
    </lineage>
</organism>
<accession>A0ABU5EYC3</accession>
<comment type="caution">
    <text evidence="1">The sequence shown here is derived from an EMBL/GenBank/DDBJ whole genome shotgun (WGS) entry which is preliminary data.</text>
</comment>
<sequence length="244" mass="27415">MSTSIAVLCEGPTDPPTICRLADRIIVAGVDWIDADEIETHRHYRGFRPADPFMTWFEIDELAKQYNVKSRGHFDGLPLHGDGHNTRKALILLTLHAPAETPVDAVIIFRDGDKEYDNRRAAITQVRDSLPLGIPVVVGVANRMRECWVLNGFDPADDERGLFAAECTRVQFDPRTRAHDLSAADESEDRSPKRVLRSLCAGDSEREHRCIQNTALALLRTRGEATGLRQFLEELEARLTAAFR</sequence>
<evidence type="ECO:0008006" key="3">
    <source>
        <dbReference type="Google" id="ProtNLM"/>
    </source>
</evidence>
<evidence type="ECO:0000313" key="2">
    <source>
        <dbReference type="Proteomes" id="UP001272242"/>
    </source>
</evidence>
<evidence type="ECO:0000313" key="1">
    <source>
        <dbReference type="EMBL" id="MDY3559457.1"/>
    </source>
</evidence>
<dbReference type="Proteomes" id="UP001272242">
    <property type="component" value="Unassembled WGS sequence"/>
</dbReference>